<comment type="similarity">
    <text evidence="9">Belongs to the SecE/SEC61-gamma family.</text>
</comment>
<gene>
    <name evidence="9" type="primary">secE</name>
    <name evidence="11" type="ORF">SAMN04487824_10484</name>
</gene>
<feature type="region of interest" description="Disordered" evidence="10">
    <location>
        <begin position="1"/>
        <end position="61"/>
    </location>
</feature>
<dbReference type="GO" id="GO:0043952">
    <property type="term" value="P:protein transport by the Sec complex"/>
    <property type="evidence" value="ECO:0007669"/>
    <property type="project" value="UniProtKB-UniRule"/>
</dbReference>
<dbReference type="GO" id="GO:0009306">
    <property type="term" value="P:protein secretion"/>
    <property type="evidence" value="ECO:0007669"/>
    <property type="project" value="UniProtKB-UniRule"/>
</dbReference>
<feature type="compositionally biased region" description="Basic residues" evidence="10">
    <location>
        <begin position="1"/>
        <end position="14"/>
    </location>
</feature>
<evidence type="ECO:0000256" key="5">
    <source>
        <dbReference type="ARBA" id="ARBA00022927"/>
    </source>
</evidence>
<comment type="subunit">
    <text evidence="9">Component of the Sec protein translocase complex. Heterotrimer consisting of SecY, SecE and SecG subunits. The heterotrimers can form oligomers, although 1 heterotrimer is thought to be able to translocate proteins. Interacts with the ribosome. Interacts with SecDF, and other proteins may be involved. Interacts with SecA.</text>
</comment>
<dbReference type="STRING" id="604330.SAMN04489857_1770"/>
<comment type="subcellular location">
    <subcellularLocation>
        <location evidence="9">Cell membrane</location>
        <topology evidence="9">Single-pass membrane protein</topology>
    </subcellularLocation>
    <subcellularLocation>
        <location evidence="1">Membrane</location>
    </subcellularLocation>
</comment>
<dbReference type="GO" id="GO:0008320">
    <property type="term" value="F:protein transmembrane transporter activity"/>
    <property type="evidence" value="ECO:0007669"/>
    <property type="project" value="UniProtKB-UniRule"/>
</dbReference>
<evidence type="ECO:0000256" key="4">
    <source>
        <dbReference type="ARBA" id="ARBA00022692"/>
    </source>
</evidence>
<keyword evidence="2 9" id="KW-0813">Transport</keyword>
<evidence type="ECO:0000256" key="9">
    <source>
        <dbReference type="HAMAP-Rule" id="MF_00422"/>
    </source>
</evidence>
<dbReference type="GO" id="GO:0006605">
    <property type="term" value="P:protein targeting"/>
    <property type="evidence" value="ECO:0007669"/>
    <property type="project" value="UniProtKB-UniRule"/>
</dbReference>
<dbReference type="PROSITE" id="PS01067">
    <property type="entry name" value="SECE_SEC61G"/>
    <property type="match status" value="1"/>
</dbReference>
<dbReference type="PANTHER" id="PTHR33910">
    <property type="entry name" value="PROTEIN TRANSLOCASE SUBUNIT SECE"/>
    <property type="match status" value="1"/>
</dbReference>
<keyword evidence="5 9" id="KW-0653">Protein transport</keyword>
<dbReference type="InterPro" id="IPR038379">
    <property type="entry name" value="SecE_sf"/>
</dbReference>
<evidence type="ECO:0000256" key="1">
    <source>
        <dbReference type="ARBA" id="ARBA00004370"/>
    </source>
</evidence>
<protein>
    <recommendedName>
        <fullName evidence="9">Protein translocase subunit SecE</fullName>
    </recommendedName>
</protein>
<dbReference type="HAMAP" id="MF_00422">
    <property type="entry name" value="SecE"/>
    <property type="match status" value="1"/>
</dbReference>
<dbReference type="InterPro" id="IPR001901">
    <property type="entry name" value="Translocase_SecE/Sec61-g"/>
</dbReference>
<evidence type="ECO:0000256" key="3">
    <source>
        <dbReference type="ARBA" id="ARBA00022475"/>
    </source>
</evidence>
<keyword evidence="7 9" id="KW-0811">Translocation</keyword>
<organism evidence="11 12">
    <name type="scientific">Parafannyhessea umbonata</name>
    <dbReference type="NCBI Taxonomy" id="604330"/>
    <lineage>
        <taxon>Bacteria</taxon>
        <taxon>Bacillati</taxon>
        <taxon>Actinomycetota</taxon>
        <taxon>Coriobacteriia</taxon>
        <taxon>Coriobacteriales</taxon>
        <taxon>Atopobiaceae</taxon>
        <taxon>Parafannyhessea</taxon>
    </lineage>
</organism>
<evidence type="ECO:0000256" key="7">
    <source>
        <dbReference type="ARBA" id="ARBA00023010"/>
    </source>
</evidence>
<evidence type="ECO:0000256" key="6">
    <source>
        <dbReference type="ARBA" id="ARBA00022989"/>
    </source>
</evidence>
<dbReference type="Pfam" id="PF00584">
    <property type="entry name" value="SecE"/>
    <property type="match status" value="1"/>
</dbReference>
<evidence type="ECO:0000256" key="8">
    <source>
        <dbReference type="ARBA" id="ARBA00023136"/>
    </source>
</evidence>
<dbReference type="NCBIfam" id="TIGR00964">
    <property type="entry name" value="secE_bact"/>
    <property type="match status" value="1"/>
</dbReference>
<keyword evidence="6 9" id="KW-1133">Transmembrane helix</keyword>
<dbReference type="InterPro" id="IPR005807">
    <property type="entry name" value="SecE_bac"/>
</dbReference>
<dbReference type="Proteomes" id="UP000198528">
    <property type="component" value="Unassembled WGS sequence"/>
</dbReference>
<keyword evidence="4 9" id="KW-0812">Transmembrane</keyword>
<dbReference type="Gene3D" id="1.20.5.1030">
    <property type="entry name" value="Preprotein translocase secy subunit"/>
    <property type="match status" value="1"/>
</dbReference>
<sequence>MAKKERQRRSARKARSAERAALEATRAASQPGSKEPAKKADASVAQTSAKKSEKPAKKPGRIRSYFRDVKAEMHRVVWPDRNELKSYSVAVIVMLIVFGVCVWLVDTGFVAVLVGFTGLRG</sequence>
<dbReference type="GO" id="GO:0065002">
    <property type="term" value="P:intracellular protein transmembrane transport"/>
    <property type="evidence" value="ECO:0007669"/>
    <property type="project" value="UniProtKB-UniRule"/>
</dbReference>
<evidence type="ECO:0000256" key="10">
    <source>
        <dbReference type="SAM" id="MobiDB-lite"/>
    </source>
</evidence>
<name>A0A1G6JCJ9_9ACTN</name>
<dbReference type="PANTHER" id="PTHR33910:SF1">
    <property type="entry name" value="PROTEIN TRANSLOCASE SUBUNIT SECE"/>
    <property type="match status" value="1"/>
</dbReference>
<evidence type="ECO:0000313" key="11">
    <source>
        <dbReference type="EMBL" id="SDC16458.1"/>
    </source>
</evidence>
<dbReference type="AlphaFoldDB" id="A0A1G6JCJ9"/>
<keyword evidence="3 9" id="KW-1003">Cell membrane</keyword>
<evidence type="ECO:0000313" key="12">
    <source>
        <dbReference type="Proteomes" id="UP000198528"/>
    </source>
</evidence>
<accession>A0A1G6JCJ9</accession>
<dbReference type="GO" id="GO:0005886">
    <property type="term" value="C:plasma membrane"/>
    <property type="evidence" value="ECO:0007669"/>
    <property type="project" value="UniProtKB-SubCell"/>
</dbReference>
<dbReference type="EMBL" id="FMZL01000004">
    <property type="protein sequence ID" value="SDC16458.1"/>
    <property type="molecule type" value="Genomic_DNA"/>
</dbReference>
<dbReference type="RefSeq" id="WP_090845488.1">
    <property type="nucleotide sequence ID" value="NZ_FMZL01000004.1"/>
</dbReference>
<comment type="function">
    <text evidence="9">Essential subunit of the Sec protein translocation channel SecYEG. Clamps together the 2 halves of SecY. May contact the channel plug during translocation.</text>
</comment>
<feature type="transmembrane region" description="Helical" evidence="9">
    <location>
        <begin position="89"/>
        <end position="116"/>
    </location>
</feature>
<reference evidence="12" key="1">
    <citation type="submission" date="2016-10" db="EMBL/GenBank/DDBJ databases">
        <authorList>
            <person name="Varghese N."/>
            <person name="Submissions S."/>
        </authorList>
    </citation>
    <scope>NUCLEOTIDE SEQUENCE [LARGE SCALE GENOMIC DNA]</scope>
    <source>
        <strain evidence="12">DSM 22619</strain>
    </source>
</reference>
<keyword evidence="12" id="KW-1185">Reference proteome</keyword>
<evidence type="ECO:0000256" key="2">
    <source>
        <dbReference type="ARBA" id="ARBA00022448"/>
    </source>
</evidence>
<proteinExistence type="inferred from homology"/>
<keyword evidence="8 9" id="KW-0472">Membrane</keyword>